<name>A0A7W4VV91_9ACTN</name>
<protein>
    <submittedName>
        <fullName evidence="1">Uncharacterized protein</fullName>
    </submittedName>
</protein>
<proteinExistence type="predicted"/>
<reference evidence="1 2" key="1">
    <citation type="submission" date="2020-08" db="EMBL/GenBank/DDBJ databases">
        <title>Sequencing the genomes of 1000 actinobacteria strains.</title>
        <authorList>
            <person name="Klenk H.-P."/>
        </authorList>
    </citation>
    <scope>NUCLEOTIDE SEQUENCE [LARGE SCALE GENOMIC DNA]</scope>
    <source>
        <strain evidence="1 2">DSM 105498</strain>
    </source>
</reference>
<evidence type="ECO:0000313" key="1">
    <source>
        <dbReference type="EMBL" id="MBB3042382.1"/>
    </source>
</evidence>
<dbReference type="AlphaFoldDB" id="A0A7W4VV91"/>
<keyword evidence="2" id="KW-1185">Reference proteome</keyword>
<accession>A0A7W4VV91</accession>
<sequence length="83" mass="9117">MSDEATEVLRALWSADEATEAARELDESTPAKVCKRMRGVTFDGMAPPGTDLREAWRDLLLREGKYDGTGGTIRDLVLGPPPR</sequence>
<dbReference type="Proteomes" id="UP000589626">
    <property type="component" value="Unassembled WGS sequence"/>
</dbReference>
<evidence type="ECO:0000313" key="2">
    <source>
        <dbReference type="Proteomes" id="UP000589626"/>
    </source>
</evidence>
<dbReference type="EMBL" id="JACHWR010000002">
    <property type="protein sequence ID" value="MBB3042382.1"/>
    <property type="molecule type" value="Genomic_DNA"/>
</dbReference>
<dbReference type="RefSeq" id="WP_183592355.1">
    <property type="nucleotide sequence ID" value="NZ_JACHWR010000002.1"/>
</dbReference>
<organism evidence="1 2">
    <name type="scientific">Nocardioides soli</name>
    <dbReference type="NCBI Taxonomy" id="1036020"/>
    <lineage>
        <taxon>Bacteria</taxon>
        <taxon>Bacillati</taxon>
        <taxon>Actinomycetota</taxon>
        <taxon>Actinomycetes</taxon>
        <taxon>Propionibacteriales</taxon>
        <taxon>Nocardioidaceae</taxon>
        <taxon>Nocardioides</taxon>
    </lineage>
</organism>
<comment type="caution">
    <text evidence="1">The sequence shown here is derived from an EMBL/GenBank/DDBJ whole genome shotgun (WGS) entry which is preliminary data.</text>
</comment>
<gene>
    <name evidence="1" type="ORF">FHU40_002200</name>
</gene>